<dbReference type="SMART" id="SM00267">
    <property type="entry name" value="GGDEF"/>
    <property type="match status" value="1"/>
</dbReference>
<dbReference type="Proteomes" id="UP001055091">
    <property type="component" value="Unassembled WGS sequence"/>
</dbReference>
<gene>
    <name evidence="3" type="ORF">CE91St55_59170</name>
</gene>
<dbReference type="InterPro" id="IPR043128">
    <property type="entry name" value="Rev_trsase/Diguanyl_cyclase"/>
</dbReference>
<name>A0AA37JRS4_9FIRM</name>
<evidence type="ECO:0000259" key="1">
    <source>
        <dbReference type="PROSITE" id="PS50883"/>
    </source>
</evidence>
<evidence type="ECO:0000259" key="2">
    <source>
        <dbReference type="PROSITE" id="PS50887"/>
    </source>
</evidence>
<dbReference type="PANTHER" id="PTHR33121:SF71">
    <property type="entry name" value="OXYGEN SENSOR PROTEIN DOSP"/>
    <property type="match status" value="1"/>
</dbReference>
<dbReference type="CDD" id="cd01949">
    <property type="entry name" value="GGDEF"/>
    <property type="match status" value="1"/>
</dbReference>
<dbReference type="InterPro" id="IPR035919">
    <property type="entry name" value="EAL_sf"/>
</dbReference>
<dbReference type="InterPro" id="IPR001633">
    <property type="entry name" value="EAL_dom"/>
</dbReference>
<comment type="caution">
    <text evidence="3">The sequence shown here is derived from an EMBL/GenBank/DDBJ whole genome shotgun (WGS) entry which is preliminary data.</text>
</comment>
<dbReference type="InterPro" id="IPR000160">
    <property type="entry name" value="GGDEF_dom"/>
</dbReference>
<dbReference type="SUPFAM" id="SSF55073">
    <property type="entry name" value="Nucleotide cyclase"/>
    <property type="match status" value="1"/>
</dbReference>
<dbReference type="NCBIfam" id="TIGR00254">
    <property type="entry name" value="GGDEF"/>
    <property type="match status" value="1"/>
</dbReference>
<dbReference type="InterPro" id="IPR029787">
    <property type="entry name" value="Nucleotide_cyclase"/>
</dbReference>
<dbReference type="Pfam" id="PF00563">
    <property type="entry name" value="EAL"/>
    <property type="match status" value="1"/>
</dbReference>
<dbReference type="Gene3D" id="3.30.450.40">
    <property type="match status" value="1"/>
</dbReference>
<dbReference type="Gene3D" id="3.30.70.270">
    <property type="match status" value="1"/>
</dbReference>
<dbReference type="EMBL" id="BQNJ01000002">
    <property type="protein sequence ID" value="GKH03936.1"/>
    <property type="molecule type" value="Genomic_DNA"/>
</dbReference>
<feature type="domain" description="GGDEF" evidence="2">
    <location>
        <begin position="350"/>
        <end position="479"/>
    </location>
</feature>
<accession>A0AA37JRS4</accession>
<organism evidence="3 4">
    <name type="scientific">Hungatella hathewayi</name>
    <dbReference type="NCBI Taxonomy" id="154046"/>
    <lineage>
        <taxon>Bacteria</taxon>
        <taxon>Bacillati</taxon>
        <taxon>Bacillota</taxon>
        <taxon>Clostridia</taxon>
        <taxon>Lachnospirales</taxon>
        <taxon>Lachnospiraceae</taxon>
        <taxon>Hungatella</taxon>
    </lineage>
</organism>
<evidence type="ECO:0008006" key="5">
    <source>
        <dbReference type="Google" id="ProtNLM"/>
    </source>
</evidence>
<dbReference type="InterPro" id="IPR050706">
    <property type="entry name" value="Cyclic-di-GMP_PDE-like"/>
</dbReference>
<dbReference type="PANTHER" id="PTHR33121">
    <property type="entry name" value="CYCLIC DI-GMP PHOSPHODIESTERASE PDEF"/>
    <property type="match status" value="1"/>
</dbReference>
<dbReference type="InterPro" id="IPR035965">
    <property type="entry name" value="PAS-like_dom_sf"/>
</dbReference>
<dbReference type="Gene3D" id="3.20.20.450">
    <property type="entry name" value="EAL domain"/>
    <property type="match status" value="1"/>
</dbReference>
<dbReference type="SUPFAM" id="SSF141868">
    <property type="entry name" value="EAL domain-like"/>
    <property type="match status" value="1"/>
</dbReference>
<dbReference type="AlphaFoldDB" id="A0AA37JRS4"/>
<feature type="domain" description="EAL" evidence="1">
    <location>
        <begin position="483"/>
        <end position="734"/>
    </location>
</feature>
<dbReference type="Gene3D" id="3.30.450.20">
    <property type="entry name" value="PAS domain"/>
    <property type="match status" value="1"/>
</dbReference>
<dbReference type="CDD" id="cd01948">
    <property type="entry name" value="EAL"/>
    <property type="match status" value="1"/>
</dbReference>
<dbReference type="InterPro" id="IPR029016">
    <property type="entry name" value="GAF-like_dom_sf"/>
</dbReference>
<reference evidence="3" key="1">
    <citation type="submission" date="2022-01" db="EMBL/GenBank/DDBJ databases">
        <title>Novel bile acid biosynthetic pathways are enriched in the microbiome of centenarians.</title>
        <authorList>
            <person name="Sato Y."/>
            <person name="Atarashi K."/>
            <person name="Plichta R.D."/>
            <person name="Arai Y."/>
            <person name="Sasajima S."/>
            <person name="Kearney M.S."/>
            <person name="Suda W."/>
            <person name="Takeshita K."/>
            <person name="Sasaki T."/>
            <person name="Okamoto S."/>
            <person name="Skelly N.A."/>
            <person name="Okamura Y."/>
            <person name="Vlamakis H."/>
            <person name="Li Y."/>
            <person name="Tanoue T."/>
            <person name="Takei H."/>
            <person name="Nittono H."/>
            <person name="Narushima S."/>
            <person name="Irie J."/>
            <person name="Itoh H."/>
            <person name="Moriya K."/>
            <person name="Sugiura Y."/>
            <person name="Suematsu M."/>
            <person name="Moritoki N."/>
            <person name="Shibata S."/>
            <person name="Littman R.D."/>
            <person name="Fischbach A.M."/>
            <person name="Uwamino Y."/>
            <person name="Inoue T."/>
            <person name="Honda A."/>
            <person name="Hattori M."/>
            <person name="Murai T."/>
            <person name="Xavier J.R."/>
            <person name="Hirose N."/>
            <person name="Honda K."/>
        </authorList>
    </citation>
    <scope>NUCLEOTIDE SEQUENCE</scope>
    <source>
        <strain evidence="3">CE91-St55</strain>
    </source>
</reference>
<protein>
    <recommendedName>
        <fullName evidence="5">EAL domain-containing protein</fullName>
    </recommendedName>
</protein>
<evidence type="ECO:0000313" key="3">
    <source>
        <dbReference type="EMBL" id="GKH03936.1"/>
    </source>
</evidence>
<evidence type="ECO:0000313" key="4">
    <source>
        <dbReference type="Proteomes" id="UP001055091"/>
    </source>
</evidence>
<sequence length="734" mass="85321">MENSFNLSTISNEYNMLMTSLHISVSKHLLNDDFQVIWANRFFYDKTGYTKEEYDQNFHGSVRLYFSSAPEEYQAIEKAVKDALTANQRGYDAVCKMPRKDGSSIWIRFIGTFTNESIDGVPVIYVVYTDVNDLVNARTKVEKEHSKSQNMLRKELQTMECLKRIYGCMDMAEYMDDILYIIGTFLEAERAYMFEINDTKMDCIYEWCRADIVPQMDYCQRMDIKLLEPWYEEFCQGKSIVIPNADALKEENTYTFEVLHKQGIHSMVLSPIVMHDQLTGFIGADNSNVELLMNTSMMETLSYFIGISIEKSELNDKLIYHSFYDELTGAFNRNKYLQDIEKLCQSDSFTSLGVVYMDINGLKDINDHMGHKFGDQILIEGAEMLKKAFPAGDIYRLGGDEFVVLINGIGQSTLEDQVVNLKHYILLSTNCKGAVGSIWTDKVTDIDSKISEADELMYKDKMDFYRKNPTSNRYRFHNDTILQFSDKSKLEEEIAEGRFEVYLQPKVDFNRHIIGGEALIRYHDHQGKLIMPNDFINYLENARGIHYIDFFVFETVCKLLEKWKKENLLLKPVSVNFSRYTLRIPEYIEMLNAIWERYDVDKSLLEIEIIENDENYDNDFLISIIDKIKKAGFAISIDDFGSRYSNMALFINADLNTLKVDKRLMDDIDHNKRSQMLISSLVQICHSLHMRLIAEGVENEKQFSILQELGCDGVQGFLISRPVQIEQYENLFLK</sequence>
<dbReference type="PROSITE" id="PS50887">
    <property type="entry name" value="GGDEF"/>
    <property type="match status" value="1"/>
</dbReference>
<dbReference type="SMART" id="SM00052">
    <property type="entry name" value="EAL"/>
    <property type="match status" value="1"/>
</dbReference>
<dbReference type="RefSeq" id="WP_215629695.1">
    <property type="nucleotide sequence ID" value="NZ_BQNJ01000002.1"/>
</dbReference>
<dbReference type="SUPFAM" id="SSF55785">
    <property type="entry name" value="PYP-like sensor domain (PAS domain)"/>
    <property type="match status" value="1"/>
</dbReference>
<dbReference type="SUPFAM" id="SSF55781">
    <property type="entry name" value="GAF domain-like"/>
    <property type="match status" value="1"/>
</dbReference>
<dbReference type="GO" id="GO:0071111">
    <property type="term" value="F:cyclic-guanylate-specific phosphodiesterase activity"/>
    <property type="evidence" value="ECO:0007669"/>
    <property type="project" value="InterPro"/>
</dbReference>
<proteinExistence type="predicted"/>
<dbReference type="PROSITE" id="PS50883">
    <property type="entry name" value="EAL"/>
    <property type="match status" value="1"/>
</dbReference>
<dbReference type="Pfam" id="PF00990">
    <property type="entry name" value="GGDEF"/>
    <property type="match status" value="1"/>
</dbReference>